<dbReference type="AlphaFoldDB" id="A0A4Z0NU43"/>
<keyword evidence="7 12" id="KW-1133">Transmembrane helix</keyword>
<dbReference type="SUPFAM" id="SSF81452">
    <property type="entry name" value="Cytochrome c oxidase subunit III-like"/>
    <property type="match status" value="1"/>
</dbReference>
<comment type="subcellular location">
    <subcellularLocation>
        <location evidence="11">Cell membrane</location>
        <topology evidence="11">Multi-pass membrane protein</topology>
    </subcellularLocation>
    <subcellularLocation>
        <location evidence="1">Membrane</location>
        <topology evidence="1">Multi-pass membrane protein</topology>
    </subcellularLocation>
</comment>
<comment type="caution">
    <text evidence="14">The sequence shown here is derived from an EMBL/GenBank/DDBJ whole genome shotgun (WGS) entry which is preliminary data.</text>
</comment>
<dbReference type="GO" id="GO:0005886">
    <property type="term" value="C:plasma membrane"/>
    <property type="evidence" value="ECO:0007669"/>
    <property type="project" value="UniProtKB-SubCell"/>
</dbReference>
<dbReference type="FunFam" id="1.10.287.70:FF:000082">
    <property type="entry name" value="Cytochrome c oxidase subunit 3"/>
    <property type="match status" value="1"/>
</dbReference>
<evidence type="ECO:0000256" key="5">
    <source>
        <dbReference type="ARBA" id="ARBA00022692"/>
    </source>
</evidence>
<dbReference type="PROSITE" id="PS50253">
    <property type="entry name" value="COX3"/>
    <property type="match status" value="1"/>
</dbReference>
<dbReference type="RefSeq" id="WP_135414190.1">
    <property type="nucleotide sequence ID" value="NZ_SRLB01000005.1"/>
</dbReference>
<dbReference type="Gene3D" id="1.10.287.70">
    <property type="match status" value="1"/>
</dbReference>
<comment type="similarity">
    <text evidence="2 11">Belongs to the cytochrome c oxidase subunit 3 family.</text>
</comment>
<dbReference type="CDD" id="cd01665">
    <property type="entry name" value="Cyt_c_Oxidase_III"/>
    <property type="match status" value="1"/>
</dbReference>
<evidence type="ECO:0000313" key="14">
    <source>
        <dbReference type="EMBL" id="TGE00725.1"/>
    </source>
</evidence>
<feature type="transmembrane region" description="Helical" evidence="12">
    <location>
        <begin position="90"/>
        <end position="111"/>
    </location>
</feature>
<evidence type="ECO:0000259" key="13">
    <source>
        <dbReference type="PROSITE" id="PS50253"/>
    </source>
</evidence>
<evidence type="ECO:0000256" key="4">
    <source>
        <dbReference type="ARBA" id="ARBA00015944"/>
    </source>
</evidence>
<sequence>MAEAHGKHHDYHLVNPSPWPLVGSMSGFLMTSGAVLWMKSLTIANLALGPYIFFAGVIGVLYTMLSWWRDVVHEANTGDHTRVVQLSHRYGMMMFIASEVMFFVAWFWAYFEAALYSGDPIQASRVDFTGGLWPPKGVEAFDPWHLPLLNTLILLTSGTTITWAHHALLNGDRKGVKYGLWLTIALGALFSCVQAYEYGHAHFGFSGSIYSATFFMATGFHGAHVLIGTIFLAVCLYRTYLGQFTPKQHLGFEFAAWYWHFVDVVWLFLFAAIYVWGSGAGHAAH</sequence>
<dbReference type="Proteomes" id="UP000297535">
    <property type="component" value="Unassembled WGS sequence"/>
</dbReference>
<dbReference type="GO" id="GO:0019646">
    <property type="term" value="P:aerobic electron transport chain"/>
    <property type="evidence" value="ECO:0007669"/>
    <property type="project" value="InterPro"/>
</dbReference>
<dbReference type="InterPro" id="IPR013833">
    <property type="entry name" value="Cyt_c_oxidase_su3_a-hlx"/>
</dbReference>
<keyword evidence="6" id="KW-1278">Translocase</keyword>
<dbReference type="GO" id="GO:0031090">
    <property type="term" value="C:organelle membrane"/>
    <property type="evidence" value="ECO:0007669"/>
    <property type="project" value="UniProtKB-ARBA"/>
</dbReference>
<dbReference type="EMBL" id="SRLB01000005">
    <property type="protein sequence ID" value="TGE00725.1"/>
    <property type="molecule type" value="Genomic_DNA"/>
</dbReference>
<protein>
    <recommendedName>
        <fullName evidence="4">Cytochrome c oxidase subunit 3</fullName>
        <ecNumber evidence="3">7.1.1.9</ecNumber>
    </recommendedName>
    <alternativeName>
        <fullName evidence="9">Cytochrome aa3 subunit 3</fullName>
    </alternativeName>
    <alternativeName>
        <fullName evidence="10">Cytochrome c oxidase polypeptide III</fullName>
    </alternativeName>
</protein>
<evidence type="ECO:0000256" key="3">
    <source>
        <dbReference type="ARBA" id="ARBA00012949"/>
    </source>
</evidence>
<gene>
    <name evidence="14" type="ORF">EU555_08260</name>
</gene>
<accession>A0A4Z0NU43</accession>
<keyword evidence="8 12" id="KW-0472">Membrane</keyword>
<organism evidence="14 15">
    <name type="scientific">Methylobacterium nonmethylotrophicum</name>
    <dbReference type="NCBI Taxonomy" id="1141884"/>
    <lineage>
        <taxon>Bacteria</taxon>
        <taxon>Pseudomonadati</taxon>
        <taxon>Pseudomonadota</taxon>
        <taxon>Alphaproteobacteria</taxon>
        <taxon>Hyphomicrobiales</taxon>
        <taxon>Methylobacteriaceae</taxon>
        <taxon>Methylobacterium</taxon>
    </lineage>
</organism>
<dbReference type="GO" id="GO:0031967">
    <property type="term" value="C:organelle envelope"/>
    <property type="evidence" value="ECO:0007669"/>
    <property type="project" value="UniProtKB-ARBA"/>
</dbReference>
<dbReference type="FunFam" id="1.20.120.80:FF:000002">
    <property type="entry name" value="Cytochrome c oxidase subunit 3"/>
    <property type="match status" value="1"/>
</dbReference>
<feature type="transmembrane region" description="Helical" evidence="12">
    <location>
        <begin position="257"/>
        <end position="277"/>
    </location>
</feature>
<dbReference type="EC" id="7.1.1.9" evidence="3"/>
<evidence type="ECO:0000256" key="7">
    <source>
        <dbReference type="ARBA" id="ARBA00022989"/>
    </source>
</evidence>
<dbReference type="OrthoDB" id="9810850at2"/>
<proteinExistence type="inferred from homology"/>
<evidence type="ECO:0000256" key="10">
    <source>
        <dbReference type="ARBA" id="ARBA00031625"/>
    </source>
</evidence>
<feature type="transmembrane region" description="Helical" evidence="12">
    <location>
        <begin position="50"/>
        <end position="69"/>
    </location>
</feature>
<dbReference type="PANTHER" id="PTHR11403:SF7">
    <property type="entry name" value="CYTOCHROME C OXIDASE SUBUNIT 3"/>
    <property type="match status" value="1"/>
</dbReference>
<evidence type="ECO:0000256" key="9">
    <source>
        <dbReference type="ARBA" id="ARBA00031400"/>
    </source>
</evidence>
<evidence type="ECO:0000256" key="8">
    <source>
        <dbReference type="ARBA" id="ARBA00023136"/>
    </source>
</evidence>
<feature type="transmembrane region" description="Helical" evidence="12">
    <location>
        <begin position="178"/>
        <end position="196"/>
    </location>
</feature>
<dbReference type="Pfam" id="PF00510">
    <property type="entry name" value="COX3"/>
    <property type="match status" value="1"/>
</dbReference>
<keyword evidence="5 11" id="KW-0812">Transmembrane</keyword>
<evidence type="ECO:0000256" key="1">
    <source>
        <dbReference type="ARBA" id="ARBA00004141"/>
    </source>
</evidence>
<dbReference type="InterPro" id="IPR035973">
    <property type="entry name" value="Cyt_c_oxidase_su3-like_sf"/>
</dbReference>
<dbReference type="InterPro" id="IPR000298">
    <property type="entry name" value="Cyt_c_oxidase-like_su3"/>
</dbReference>
<evidence type="ECO:0000313" key="15">
    <source>
        <dbReference type="Proteomes" id="UP000297535"/>
    </source>
</evidence>
<dbReference type="InterPro" id="IPR024791">
    <property type="entry name" value="Cyt_c/ubiquinol_Oxase_su3"/>
</dbReference>
<evidence type="ECO:0000256" key="12">
    <source>
        <dbReference type="SAM" id="Phobius"/>
    </source>
</evidence>
<reference evidence="14 15" key="1">
    <citation type="submission" date="2019-04" db="EMBL/GenBank/DDBJ databases">
        <authorList>
            <person name="Feng G."/>
            <person name="Zhu H."/>
        </authorList>
    </citation>
    <scope>NUCLEOTIDE SEQUENCE [LARGE SCALE GENOMIC DNA]</scope>
    <source>
        <strain evidence="14 15">6HR-1</strain>
    </source>
</reference>
<dbReference type="GO" id="GO:0045277">
    <property type="term" value="C:respiratory chain complex IV"/>
    <property type="evidence" value="ECO:0007669"/>
    <property type="project" value="UniProtKB-ARBA"/>
</dbReference>
<feature type="transmembrane region" description="Helical" evidence="12">
    <location>
        <begin position="144"/>
        <end position="166"/>
    </location>
</feature>
<dbReference type="GO" id="GO:0004129">
    <property type="term" value="F:cytochrome-c oxidase activity"/>
    <property type="evidence" value="ECO:0007669"/>
    <property type="project" value="UniProtKB-EC"/>
</dbReference>
<evidence type="ECO:0000256" key="6">
    <source>
        <dbReference type="ARBA" id="ARBA00022967"/>
    </source>
</evidence>
<name>A0A4Z0NU43_9HYPH</name>
<keyword evidence="15" id="KW-1185">Reference proteome</keyword>
<feature type="transmembrane region" description="Helical" evidence="12">
    <location>
        <begin position="208"/>
        <end position="237"/>
    </location>
</feature>
<dbReference type="PANTHER" id="PTHR11403">
    <property type="entry name" value="CYTOCHROME C OXIDASE SUBUNIT III"/>
    <property type="match status" value="1"/>
</dbReference>
<evidence type="ECO:0000256" key="2">
    <source>
        <dbReference type="ARBA" id="ARBA00010581"/>
    </source>
</evidence>
<dbReference type="Gene3D" id="1.20.120.80">
    <property type="entry name" value="Cytochrome c oxidase, subunit III, four-helix bundle"/>
    <property type="match status" value="1"/>
</dbReference>
<evidence type="ECO:0000256" key="11">
    <source>
        <dbReference type="RuleBase" id="RU003376"/>
    </source>
</evidence>
<dbReference type="InterPro" id="IPR033945">
    <property type="entry name" value="Cyt_c_oxase_su3_dom"/>
</dbReference>
<feature type="domain" description="Heme-copper oxidase subunit III family profile" evidence="13">
    <location>
        <begin position="7"/>
        <end position="278"/>
    </location>
</feature>